<comment type="caution">
    <text evidence="2">The sequence shown here is derived from an EMBL/GenBank/DDBJ whole genome shotgun (WGS) entry which is preliminary data.</text>
</comment>
<dbReference type="Pfam" id="PF11821">
    <property type="entry name" value="ActD"/>
    <property type="match status" value="1"/>
</dbReference>
<evidence type="ECO:0000256" key="1">
    <source>
        <dbReference type="SAM" id="Phobius"/>
    </source>
</evidence>
<dbReference type="AlphaFoldDB" id="A0A150RC20"/>
<keyword evidence="1" id="KW-0812">Transmembrane</keyword>
<dbReference type="EMBL" id="JEMB01002894">
    <property type="protein sequence ID" value="KYF77486.1"/>
    <property type="molecule type" value="Genomic_DNA"/>
</dbReference>
<keyword evidence="1" id="KW-0472">Membrane</keyword>
<organism evidence="2 3">
    <name type="scientific">Sorangium cellulosum</name>
    <name type="common">Polyangium cellulosum</name>
    <dbReference type="NCBI Taxonomy" id="56"/>
    <lineage>
        <taxon>Bacteria</taxon>
        <taxon>Pseudomonadati</taxon>
        <taxon>Myxococcota</taxon>
        <taxon>Polyangia</taxon>
        <taxon>Polyangiales</taxon>
        <taxon>Polyangiaceae</taxon>
        <taxon>Sorangium</taxon>
    </lineage>
</organism>
<sequence length="178" mass="20065">METGMLGEFDGPEAMLHAIRELKRRGYRRVEAFTPYPVKGLEEALDLPRSNLNRMVLPFAILGVVGGYFIQWFCNAFHYPLNVGGRPLNSVPAFIPITFEMGVLSTSIFGVLIGFYLTRLPRLYLPLFDAPGFERVTLDRFLVGLDDTDPSFSSVQGERDLLALGARRVVVARRREEP</sequence>
<dbReference type="PANTHER" id="PTHR40394">
    <property type="entry name" value="LIPOPROTEIN-RELATED"/>
    <property type="match status" value="1"/>
</dbReference>
<gene>
    <name evidence="2" type="ORF">BE17_46200</name>
</gene>
<dbReference type="Proteomes" id="UP000075635">
    <property type="component" value="Unassembled WGS sequence"/>
</dbReference>
<keyword evidence="1" id="KW-1133">Transmembrane helix</keyword>
<dbReference type="InterPro" id="IPR021776">
    <property type="entry name" value="ActD"/>
</dbReference>
<evidence type="ECO:0000313" key="3">
    <source>
        <dbReference type="Proteomes" id="UP000075635"/>
    </source>
</evidence>
<reference evidence="2 3" key="1">
    <citation type="submission" date="2014-02" db="EMBL/GenBank/DDBJ databases">
        <title>The small core and large imbalanced accessory genome model reveals a collaborative survival strategy of Sorangium cellulosum strains in nature.</title>
        <authorList>
            <person name="Han K."/>
            <person name="Peng R."/>
            <person name="Blom J."/>
            <person name="Li Y.-Z."/>
        </authorList>
    </citation>
    <scope>NUCLEOTIDE SEQUENCE [LARGE SCALE GENOMIC DNA]</scope>
    <source>
        <strain evidence="2 3">So0011-07</strain>
    </source>
</reference>
<dbReference type="PANTHER" id="PTHR40394:SF2">
    <property type="entry name" value="QUINOL:CYTOCHROME C OXIDOREDUCTASE MEMBRANE PROTEIN"/>
    <property type="match status" value="1"/>
</dbReference>
<feature type="transmembrane region" description="Helical" evidence="1">
    <location>
        <begin position="93"/>
        <end position="117"/>
    </location>
</feature>
<evidence type="ECO:0000313" key="2">
    <source>
        <dbReference type="EMBL" id="KYF77486.1"/>
    </source>
</evidence>
<proteinExistence type="predicted"/>
<name>A0A150RC20_SORCE</name>
<protein>
    <recommendedName>
        <fullName evidence="4">DUF3341 domain-containing protein</fullName>
    </recommendedName>
</protein>
<feature type="transmembrane region" description="Helical" evidence="1">
    <location>
        <begin position="55"/>
        <end position="73"/>
    </location>
</feature>
<accession>A0A150RC20</accession>
<evidence type="ECO:0008006" key="4">
    <source>
        <dbReference type="Google" id="ProtNLM"/>
    </source>
</evidence>